<comment type="similarity">
    <text evidence="15">Belongs to the helicase family. UvrD subfamily.</text>
</comment>
<protein>
    <recommendedName>
        <fullName evidence="15">RecBCD enzyme subunit RecB</fullName>
        <ecNumber evidence="15">3.1.11.5</ecNumber>
        <ecNumber evidence="15">5.6.2.4</ecNumber>
    </recommendedName>
    <alternativeName>
        <fullName evidence="15">DNA 3'-5' helicase subunit RecB</fullName>
    </alternativeName>
    <alternativeName>
        <fullName evidence="15">Exonuclease V subunit RecB</fullName>
        <shortName evidence="15">ExoV subunit RecB</shortName>
    </alternativeName>
    <alternativeName>
        <fullName evidence="15">Helicase/nuclease RecBCD subunit RecB</fullName>
    </alternativeName>
</protein>
<evidence type="ECO:0000256" key="4">
    <source>
        <dbReference type="ARBA" id="ARBA00022763"/>
    </source>
</evidence>
<dbReference type="GO" id="GO:0003677">
    <property type="term" value="F:DNA binding"/>
    <property type="evidence" value="ECO:0007669"/>
    <property type="project" value="UniProtKB-UniRule"/>
</dbReference>
<evidence type="ECO:0000256" key="8">
    <source>
        <dbReference type="ARBA" id="ARBA00022840"/>
    </source>
</evidence>
<dbReference type="Gene3D" id="3.90.320.10">
    <property type="match status" value="1"/>
</dbReference>
<dbReference type="EC" id="3.1.11.5" evidence="15"/>
<feature type="domain" description="UvrD-like helicase C-terminal" evidence="18">
    <location>
        <begin position="481"/>
        <end position="747"/>
    </location>
</feature>
<dbReference type="InterPro" id="IPR014017">
    <property type="entry name" value="DNA_helicase_UvrD-like_C"/>
</dbReference>
<feature type="region of interest" description="Nuclease activity, interacts with RecD and RecA" evidence="15">
    <location>
        <begin position="901"/>
        <end position="1181"/>
    </location>
</feature>
<feature type="active site" description="For nuclease activity" evidence="15">
    <location>
        <position position="1082"/>
    </location>
</feature>
<dbReference type="InterPro" id="IPR027417">
    <property type="entry name" value="P-loop_NTPase"/>
</dbReference>
<feature type="region of interest" description="DNA-binding and helicase activity, interacts with RecC" evidence="15">
    <location>
        <begin position="1"/>
        <end position="855"/>
    </location>
</feature>
<keyword evidence="7 15" id="KW-0269">Exonuclease</keyword>
<keyword evidence="4 15" id="KW-0227">DNA damage</keyword>
<evidence type="ECO:0000313" key="19">
    <source>
        <dbReference type="EMBL" id="KHJ66960.1"/>
    </source>
</evidence>
<sequence length="1181" mass="133110">MSQLQLPESLNPLTLPLRGERLIEASAGTGKTFTIGLLYLRLLLGLGGANAYSRPLSVEEILVVTFTEAATAELRGRIRANIHELRLACIRGASSNPMLMQLLHEIPQPADAASLLLAAERQMDEAAIFTIHGFCQRMLNLNAFESGMLFEQQLIEDEHQLLRQATADFWRRHCYPLTLDIARVIVSEWNGPEQLLATLRPWLQGESPSLRQPPGDAETITSRHHENLARIDAMKAQWRAVGDEVLTIVAQSDVDKRSYSSKNLPVWVNKVSFWAQSETCDYQVPAELARFAQQVLDEKTKKGNPPQHTLFSAIETFLSQPVSLRDVVIARALVDVRAAVRKEKRQQALLGFDDLLSRLDDALQQPGGEQLAQAIRQRYPVALIDEFQDTDPLQYRIFRTLYIQQQEHALLLIGDPKQAIYAFRGADIFTYIRARSEVSAHYTLDTNWRSSPAMVESVNQLFARLDSPFLFEAIPFLPVQFAPPNQTLSLSIDQQEQAALRLWLQPGEGCSVGDYQQAMARQCAADISRWLQAGQQQRAMLGKAPAQRAVQASDITVLVRSRNEANLIREALNQLGIPSVYLSNRDSVYTTPEARELLWLLQAVLAPEQERMLRTALATSLFAFDAAQLDRLDQDARGWDTLVETFARWQLLWQQRGVLPMLRQLMLERQLAENLLASENGERRLTDLLHLGELLQEAAAQLDSPHALVRYLAQQIDSPDSQSSSQQLRLESDRHLVQIVTIHKSKGLQYPLVWLPFAAGFREADTALYHDRENFAAVLDLQADDESLALAEQERLAEDLRLLYVALTRSVYHCSVGVAPLFRGTRKKEGVSDLHKSALGYLLQRGEAATAEQLAVLLSEMNAAGTEVVSVQDDDAERWQEAVTADGQLTARSVTRPLVESWRVTSYSGLQQHGNQRLLDVMPSFDIEAAGEDLQEDYSETTLTPHHFPRGAAPGTFLHELFESLDFPQPPTAEKLEQHLQQNGYPLHWQPMLSDWIARVVSTPLNAQGIKLAEVQASDCLVEMGFYLPIDGLLTADALDSVIRQDALSSNAPSLEFRQVQGMLKGFIDLVFRWQGKYYLLDYKSNWLGDSREAYTPEAMKQAMIDHRYDLQYQLYSLALHRYLKHRLADYDYDQHFGGVFYMFLRGLDGSSPDNGVFHTRPTQEFVSQLDSLFRGPGATV</sequence>
<evidence type="ECO:0000256" key="16">
    <source>
        <dbReference type="PROSITE-ProRule" id="PRU00560"/>
    </source>
</evidence>
<dbReference type="Pfam" id="PF13361">
    <property type="entry name" value="UvrD_C"/>
    <property type="match status" value="2"/>
</dbReference>
<evidence type="ECO:0000256" key="12">
    <source>
        <dbReference type="ARBA" id="ARBA00023235"/>
    </source>
</evidence>
<comment type="miscellaneous">
    <text evidence="15">In the RecBCD complex, RecB has a slow 3'-5' helicase, an exonuclease activity and loads RecA onto ssDNA, RecD has a fast 5'-3' helicase activity, while RecC stimulates the ATPase and processivity of the RecB helicase and contributes to recognition of the Chi site.</text>
</comment>
<dbReference type="EMBL" id="JTJJ01000062">
    <property type="protein sequence ID" value="KHJ66960.1"/>
    <property type="molecule type" value="Genomic_DNA"/>
</dbReference>
<evidence type="ECO:0000256" key="2">
    <source>
        <dbReference type="ARBA" id="ARBA00022723"/>
    </source>
</evidence>
<dbReference type="SUPFAM" id="SSF52980">
    <property type="entry name" value="Restriction endonuclease-like"/>
    <property type="match status" value="1"/>
</dbReference>
<comment type="function">
    <text evidence="15">A helicase/nuclease that prepares dsDNA breaks (DSB) for recombinational DNA repair. Binds to DSBs and unwinds DNA via a highly rapid and processive ATP-dependent bidirectional helicase activity. Unwinds dsDNA until it encounters a Chi (crossover hotspot instigator) sequence from the 3' direction. Cuts ssDNA a few nucleotides 3' to the Chi site. The properties and activities of the enzyme are changed at Chi. The Chi-altered holoenzyme produces a long 3'-ssDNA overhang and facilitates RecA-binding to the ssDNA for homologous DNA recombination and repair. Holoenzyme degrades any linearized DNA that is unable to undergo homologous recombination. In the holoenzyme this subunit contributes ATPase, 3'-5' helicase, exonuclease activity and loads RecA onto ssDNA.</text>
</comment>
<comment type="domain">
    <text evidence="15">The N-terminal DNA-binding domain is a ssDNA-dependent ATPase and has ATP-dependent 3'-5' helicase function. This domain interacts with RecC.</text>
</comment>
<dbReference type="PROSITE" id="PS51198">
    <property type="entry name" value="UVRD_HELICASE_ATP_BIND"/>
    <property type="match status" value="1"/>
</dbReference>
<dbReference type="Gene3D" id="3.40.50.300">
    <property type="entry name" value="P-loop containing nucleotide triphosphate hydrolases"/>
    <property type="match status" value="2"/>
</dbReference>
<dbReference type="HAMAP" id="MF_01485">
    <property type="entry name" value="RecB"/>
    <property type="match status" value="1"/>
</dbReference>
<feature type="binding site" evidence="15">
    <location>
        <position position="1082"/>
    </location>
    <ligand>
        <name>Mg(2+)</name>
        <dbReference type="ChEBI" id="CHEBI:18420"/>
    </ligand>
</feature>
<dbReference type="CDD" id="cd22352">
    <property type="entry name" value="RecB_C-like"/>
    <property type="match status" value="1"/>
</dbReference>
<evidence type="ECO:0000256" key="6">
    <source>
        <dbReference type="ARBA" id="ARBA00022806"/>
    </source>
</evidence>
<evidence type="ECO:0000256" key="3">
    <source>
        <dbReference type="ARBA" id="ARBA00022741"/>
    </source>
</evidence>
<dbReference type="GO" id="GO:0000724">
    <property type="term" value="P:double-strand break repair via homologous recombination"/>
    <property type="evidence" value="ECO:0007669"/>
    <property type="project" value="UniProtKB-UniRule"/>
</dbReference>
<dbReference type="InterPro" id="IPR014016">
    <property type="entry name" value="UvrD-like_ATP-bd"/>
</dbReference>
<evidence type="ECO:0000256" key="7">
    <source>
        <dbReference type="ARBA" id="ARBA00022839"/>
    </source>
</evidence>
<dbReference type="GO" id="GO:0000287">
    <property type="term" value="F:magnesium ion binding"/>
    <property type="evidence" value="ECO:0007669"/>
    <property type="project" value="UniProtKB-UniRule"/>
</dbReference>
<evidence type="ECO:0000256" key="5">
    <source>
        <dbReference type="ARBA" id="ARBA00022801"/>
    </source>
</evidence>
<dbReference type="RefSeq" id="WP_039333249.1">
    <property type="nucleotide sequence ID" value="NZ_JTJJ01000062.1"/>
</dbReference>
<keyword evidence="6 15" id="KW-0347">Helicase</keyword>
<dbReference type="GO" id="GO:0043138">
    <property type="term" value="F:3'-5' DNA helicase activity"/>
    <property type="evidence" value="ECO:0007669"/>
    <property type="project" value="UniProtKB-UniRule"/>
</dbReference>
<dbReference type="GO" id="GO:0016887">
    <property type="term" value="F:ATP hydrolysis activity"/>
    <property type="evidence" value="ECO:0007669"/>
    <property type="project" value="RHEA"/>
</dbReference>
<dbReference type="InterPro" id="IPR011604">
    <property type="entry name" value="PDDEXK-like_dom_sf"/>
</dbReference>
<evidence type="ECO:0000259" key="17">
    <source>
        <dbReference type="PROSITE" id="PS51198"/>
    </source>
</evidence>
<keyword evidence="12 15" id="KW-0413">Isomerase</keyword>
<keyword evidence="3 15" id="KW-0547">Nucleotide-binding</keyword>
<comment type="subunit">
    <text evidence="15">Heterotrimer of RecB, RecC and RecD. All subunits contribute to DNA-binding. Interacts with RecA.</text>
</comment>
<evidence type="ECO:0000256" key="13">
    <source>
        <dbReference type="ARBA" id="ARBA00034617"/>
    </source>
</evidence>
<keyword evidence="1 15" id="KW-0540">Nuclease</keyword>
<comment type="catalytic activity">
    <reaction evidence="14 15">
        <text>ATP + H2O = ADP + phosphate + H(+)</text>
        <dbReference type="Rhea" id="RHEA:13065"/>
        <dbReference type="ChEBI" id="CHEBI:15377"/>
        <dbReference type="ChEBI" id="CHEBI:15378"/>
        <dbReference type="ChEBI" id="CHEBI:30616"/>
        <dbReference type="ChEBI" id="CHEBI:43474"/>
        <dbReference type="ChEBI" id="CHEBI:456216"/>
        <dbReference type="EC" id="5.6.2.4"/>
    </reaction>
</comment>
<dbReference type="NCBIfam" id="NF008128">
    <property type="entry name" value="PRK10876.1"/>
    <property type="match status" value="1"/>
</dbReference>
<dbReference type="InterPro" id="IPR011335">
    <property type="entry name" value="Restrct_endonuc-II-like"/>
</dbReference>
<evidence type="ECO:0000256" key="10">
    <source>
        <dbReference type="ARBA" id="ARBA00023125"/>
    </source>
</evidence>
<evidence type="ECO:0000256" key="9">
    <source>
        <dbReference type="ARBA" id="ARBA00022842"/>
    </source>
</evidence>
<dbReference type="InterPro" id="IPR004586">
    <property type="entry name" value="RecB"/>
</dbReference>
<keyword evidence="10 15" id="KW-0238">DNA-binding</keyword>
<dbReference type="Proteomes" id="UP000030853">
    <property type="component" value="Unassembled WGS sequence"/>
</dbReference>
<dbReference type="Pfam" id="PF00580">
    <property type="entry name" value="UvrD-helicase"/>
    <property type="match status" value="1"/>
</dbReference>
<gene>
    <name evidence="15 19" type="primary">recB</name>
    <name evidence="19" type="ORF">QU24_16645</name>
</gene>
<keyword evidence="2 15" id="KW-0479">Metal-binding</keyword>
<keyword evidence="8 15" id="KW-0067">ATP-binding</keyword>
<dbReference type="GO" id="GO:0005524">
    <property type="term" value="F:ATP binding"/>
    <property type="evidence" value="ECO:0007669"/>
    <property type="project" value="UniProtKB-UniRule"/>
</dbReference>
<accession>A0A0B1R789</accession>
<dbReference type="InterPro" id="IPR000212">
    <property type="entry name" value="DNA_helicase_UvrD/REP"/>
</dbReference>
<comment type="caution">
    <text evidence="19">The sequence shown here is derived from an EMBL/GenBank/DDBJ whole genome shotgun (WGS) entry which is preliminary data.</text>
</comment>
<dbReference type="GO" id="GO:0008854">
    <property type="term" value="F:exodeoxyribonuclease V activity"/>
    <property type="evidence" value="ECO:0007669"/>
    <property type="project" value="UniProtKB-EC"/>
</dbReference>
<dbReference type="PROSITE" id="PS51217">
    <property type="entry name" value="UVRD_HELICASE_CTER"/>
    <property type="match status" value="1"/>
</dbReference>
<feature type="binding site" evidence="15">
    <location>
        <position position="959"/>
    </location>
    <ligand>
        <name>Mg(2+)</name>
        <dbReference type="ChEBI" id="CHEBI:18420"/>
    </ligand>
</feature>
<evidence type="ECO:0000256" key="11">
    <source>
        <dbReference type="ARBA" id="ARBA00023204"/>
    </source>
</evidence>
<comment type="catalytic activity">
    <reaction evidence="15">
        <text>Exonucleolytic cleavage (in the presence of ATP) in either 5'- to 3'- or 3'- to 5'-direction to yield 5'-phosphooligonucleotides.</text>
        <dbReference type="EC" id="3.1.11.5"/>
    </reaction>
</comment>
<dbReference type="Gene3D" id="1.10.3170.10">
    <property type="entry name" value="Recbcd, chain B, domain 2"/>
    <property type="match status" value="1"/>
</dbReference>
<dbReference type="EC" id="5.6.2.4" evidence="15"/>
<dbReference type="PANTHER" id="PTHR11070">
    <property type="entry name" value="UVRD / RECB / PCRA DNA HELICASE FAMILY MEMBER"/>
    <property type="match status" value="1"/>
</dbReference>
<feature type="binding site" evidence="16">
    <location>
        <begin position="25"/>
        <end position="32"/>
    </location>
    <ligand>
        <name>ATP</name>
        <dbReference type="ChEBI" id="CHEBI:30616"/>
    </ligand>
</feature>
<reference evidence="19 20" key="1">
    <citation type="submission" date="2014-11" db="EMBL/GenBank/DDBJ databases">
        <title>Genome sequencing of Pantoea rodasii ND03.</title>
        <authorList>
            <person name="Muhamad Yunos N.Y."/>
            <person name="Chan K.-G."/>
        </authorList>
    </citation>
    <scope>NUCLEOTIDE SEQUENCE [LARGE SCALE GENOMIC DNA]</scope>
    <source>
        <strain evidence="19 20">ND03</strain>
    </source>
</reference>
<dbReference type="GO" id="GO:0009338">
    <property type="term" value="C:exodeoxyribonuclease V complex"/>
    <property type="evidence" value="ECO:0007669"/>
    <property type="project" value="TreeGrafter"/>
</dbReference>
<evidence type="ECO:0000256" key="1">
    <source>
        <dbReference type="ARBA" id="ARBA00022722"/>
    </source>
</evidence>
<dbReference type="Gene3D" id="1.10.486.10">
    <property type="entry name" value="PCRA, domain 4"/>
    <property type="match status" value="1"/>
</dbReference>
<keyword evidence="5 15" id="KW-0378">Hydrolase</keyword>
<proteinExistence type="inferred from homology"/>
<keyword evidence="11 15" id="KW-0234">DNA repair</keyword>
<keyword evidence="9 15" id="KW-0460">Magnesium</keyword>
<feature type="domain" description="UvrD-like helicase ATP-binding" evidence="17">
    <location>
        <begin position="4"/>
        <end position="451"/>
    </location>
</feature>
<evidence type="ECO:0000313" key="20">
    <source>
        <dbReference type="Proteomes" id="UP000030853"/>
    </source>
</evidence>
<dbReference type="NCBIfam" id="TIGR00609">
    <property type="entry name" value="recB"/>
    <property type="match status" value="1"/>
</dbReference>
<feature type="binding site" evidence="15">
    <location>
        <position position="1069"/>
    </location>
    <ligand>
        <name>Mg(2+)</name>
        <dbReference type="ChEBI" id="CHEBI:18420"/>
    </ligand>
</feature>
<evidence type="ECO:0000259" key="18">
    <source>
        <dbReference type="PROSITE" id="PS51217"/>
    </source>
</evidence>
<organism evidence="19 20">
    <name type="scientific">Pantoea rodasii</name>
    <dbReference type="NCBI Taxonomy" id="1076549"/>
    <lineage>
        <taxon>Bacteria</taxon>
        <taxon>Pseudomonadati</taxon>
        <taxon>Pseudomonadota</taxon>
        <taxon>Gammaproteobacteria</taxon>
        <taxon>Enterobacterales</taxon>
        <taxon>Erwiniaceae</taxon>
        <taxon>Pantoea</taxon>
    </lineage>
</organism>
<comment type="catalytic activity">
    <reaction evidence="13 15">
        <text>Couples ATP hydrolysis with the unwinding of duplex DNA by translocating in the 3'-5' direction.</text>
        <dbReference type="EC" id="5.6.2.4"/>
    </reaction>
</comment>
<dbReference type="AlphaFoldDB" id="A0A0B1R789"/>
<dbReference type="SUPFAM" id="SSF52540">
    <property type="entry name" value="P-loop containing nucleoside triphosphate hydrolases"/>
    <property type="match status" value="1"/>
</dbReference>
<comment type="domain">
    <text evidence="15">The C-terminal domain has nuclease activity and interacts with RecD. It interacts with RecA, facilitating its loading onto ssDNA.</text>
</comment>
<evidence type="ECO:0000256" key="14">
    <source>
        <dbReference type="ARBA" id="ARBA00048988"/>
    </source>
</evidence>
<evidence type="ECO:0000256" key="15">
    <source>
        <dbReference type="HAMAP-Rule" id="MF_01485"/>
    </source>
</evidence>
<comment type="cofactor">
    <cofactor evidence="15">
        <name>Mg(2+)</name>
        <dbReference type="ChEBI" id="CHEBI:18420"/>
    </cofactor>
    <text evidence="15">Binds 1 Mg(2+) ion per subunit.</text>
</comment>
<dbReference type="PANTHER" id="PTHR11070:SF23">
    <property type="entry name" value="RECBCD ENZYME SUBUNIT RECB"/>
    <property type="match status" value="1"/>
</dbReference>
<dbReference type="GO" id="GO:0005829">
    <property type="term" value="C:cytosol"/>
    <property type="evidence" value="ECO:0007669"/>
    <property type="project" value="TreeGrafter"/>
</dbReference>
<name>A0A0B1R789_9GAMM</name>